<dbReference type="Pfam" id="PF13417">
    <property type="entry name" value="GST_N_3"/>
    <property type="match status" value="1"/>
</dbReference>
<feature type="domain" description="GST C-terminal" evidence="1">
    <location>
        <begin position="136"/>
        <end position="255"/>
    </location>
</feature>
<accession>A0ABU2ZVY0</accession>
<dbReference type="InterPro" id="IPR004045">
    <property type="entry name" value="Glutathione_S-Trfase_N"/>
</dbReference>
<dbReference type="RefSeq" id="WP_311369979.1">
    <property type="nucleotide sequence ID" value="NZ_JAVRHX010000007.1"/>
</dbReference>
<evidence type="ECO:0000313" key="3">
    <source>
        <dbReference type="Proteomes" id="UP001253545"/>
    </source>
</evidence>
<dbReference type="Gene3D" id="3.40.30.10">
    <property type="entry name" value="Glutaredoxin"/>
    <property type="match status" value="1"/>
</dbReference>
<gene>
    <name evidence="2" type="ORF">RM552_16485</name>
</gene>
<reference evidence="2 3" key="1">
    <citation type="submission" date="2023-09" db="EMBL/GenBank/DDBJ databases">
        <authorList>
            <person name="Rey-Velasco X."/>
        </authorList>
    </citation>
    <scope>NUCLEOTIDE SEQUENCE [LARGE SCALE GENOMIC DNA]</scope>
    <source>
        <strain evidence="2 3">P117</strain>
    </source>
</reference>
<dbReference type="SUPFAM" id="SSF52833">
    <property type="entry name" value="Thioredoxin-like"/>
    <property type="match status" value="1"/>
</dbReference>
<dbReference type="PANTHER" id="PTHR12289:SF67">
    <property type="match status" value="1"/>
</dbReference>
<dbReference type="Gene3D" id="1.20.1050.10">
    <property type="match status" value="1"/>
</dbReference>
<organism evidence="2 3">
    <name type="scientific">Glaciecola petra</name>
    <dbReference type="NCBI Taxonomy" id="3075602"/>
    <lineage>
        <taxon>Bacteria</taxon>
        <taxon>Pseudomonadati</taxon>
        <taxon>Pseudomonadota</taxon>
        <taxon>Gammaproteobacteria</taxon>
        <taxon>Alteromonadales</taxon>
        <taxon>Alteromonadaceae</taxon>
        <taxon>Glaciecola</taxon>
    </lineage>
</organism>
<dbReference type="PROSITE" id="PS50405">
    <property type="entry name" value="GST_CTER"/>
    <property type="match status" value="1"/>
</dbReference>
<dbReference type="CDD" id="cd00570">
    <property type="entry name" value="GST_N_family"/>
    <property type="match status" value="1"/>
</dbReference>
<evidence type="ECO:0000313" key="2">
    <source>
        <dbReference type="EMBL" id="MDT0596454.1"/>
    </source>
</evidence>
<dbReference type="EMBL" id="JAVRHX010000007">
    <property type="protein sequence ID" value="MDT0596454.1"/>
    <property type="molecule type" value="Genomic_DNA"/>
</dbReference>
<keyword evidence="3" id="KW-1185">Reference proteome</keyword>
<dbReference type="Pfam" id="PF13410">
    <property type="entry name" value="GST_C_2"/>
    <property type="match status" value="1"/>
</dbReference>
<dbReference type="InterPro" id="IPR036282">
    <property type="entry name" value="Glutathione-S-Trfase_C_sf"/>
</dbReference>
<sequence>MPSKLLTLYAMQASLFSAKVRAWLKYNNVDFVEKSVGEEYLESIAPKVGRWIIPVVVTPNDEILQDGTDILDWLDKNVPNKGSIYPEEPVLRAIAHVFELFGGEGLLRPAMHYRWNFDQHNLSFLKVSFRDIFPTSIDSESAEMMFEHQVAKKMRKAACFFGVTEDTTTLIEEAYLEFLDLLEKHLKTYPFLLGTAPSIGDYSLFGPLFAHLGRDPYPLSIMQARAPNVFQWIERMQSPQTIENPIYQKANIYSFDGENIPDTLLALLTFVSEEYLPEISAHVAFANEWLSANPNIKPGEVGIEKPHPQVTLGMSEFDWRGTKIKTSVMIYRFYLLQRLTDHFHKLALDHQNTVKEAYRKVGLCNLLSLKTTRRVVRNQFKEVWE</sequence>
<dbReference type="Proteomes" id="UP001253545">
    <property type="component" value="Unassembled WGS sequence"/>
</dbReference>
<protein>
    <submittedName>
        <fullName evidence="2">Glutathione S-transferase family protein</fullName>
    </submittedName>
</protein>
<dbReference type="SUPFAM" id="SSF47616">
    <property type="entry name" value="GST C-terminal domain-like"/>
    <property type="match status" value="1"/>
</dbReference>
<name>A0ABU2ZVY0_9ALTE</name>
<proteinExistence type="predicted"/>
<comment type="caution">
    <text evidence="2">The sequence shown here is derived from an EMBL/GenBank/DDBJ whole genome shotgun (WGS) entry which is preliminary data.</text>
</comment>
<evidence type="ECO:0000259" key="1">
    <source>
        <dbReference type="PROSITE" id="PS50405"/>
    </source>
</evidence>
<dbReference type="InterPro" id="IPR036249">
    <property type="entry name" value="Thioredoxin-like_sf"/>
</dbReference>
<dbReference type="InterPro" id="IPR010987">
    <property type="entry name" value="Glutathione-S-Trfase_C-like"/>
</dbReference>
<dbReference type="PANTHER" id="PTHR12289">
    <property type="entry name" value="METAXIN RELATED"/>
    <property type="match status" value="1"/>
</dbReference>
<dbReference type="InterPro" id="IPR050931">
    <property type="entry name" value="Mito_Protein_Transport_Metaxin"/>
</dbReference>